<proteinExistence type="predicted"/>
<keyword evidence="1" id="KW-0812">Transmembrane</keyword>
<comment type="caution">
    <text evidence="2">The sequence shown here is derived from an EMBL/GenBank/DDBJ whole genome shotgun (WGS) entry which is preliminary data.</text>
</comment>
<evidence type="ECO:0000313" key="2">
    <source>
        <dbReference type="EMBL" id="MPM24949.1"/>
    </source>
</evidence>
<feature type="transmembrane region" description="Helical" evidence="1">
    <location>
        <begin position="35"/>
        <end position="59"/>
    </location>
</feature>
<name>A0A644Y9G2_9ZZZZ</name>
<sequence>MEESRNQGIEAEPDAAQEGFHPIVFIANPKAQWHWYSLSAPISSFICLGAIIAAAIYMLADASRWTQLSGVLLLVFGIPYIVYYFYHYFKSRKYTTTRAELTEDYLEASCPAYTKRFAIKDLTLTFSYSSSYTLCIIAATADDYVAIPCPTCYIFSKEGTQLLKPFYAINKRLMELNKNHINYKRNKKARKLNPFKVPHFVFETEFYTHRARALIERLKVSIPFAAAPAQTAQEKVSKYFD</sequence>
<gene>
    <name evidence="2" type="ORF">SDC9_71438</name>
</gene>
<keyword evidence="1" id="KW-0472">Membrane</keyword>
<protein>
    <submittedName>
        <fullName evidence="2">Uncharacterized protein</fullName>
    </submittedName>
</protein>
<evidence type="ECO:0000256" key="1">
    <source>
        <dbReference type="SAM" id="Phobius"/>
    </source>
</evidence>
<reference evidence="2" key="1">
    <citation type="submission" date="2019-08" db="EMBL/GenBank/DDBJ databases">
        <authorList>
            <person name="Kucharzyk K."/>
            <person name="Murdoch R.W."/>
            <person name="Higgins S."/>
            <person name="Loffler F."/>
        </authorList>
    </citation>
    <scope>NUCLEOTIDE SEQUENCE</scope>
</reference>
<organism evidence="2">
    <name type="scientific">bioreactor metagenome</name>
    <dbReference type="NCBI Taxonomy" id="1076179"/>
    <lineage>
        <taxon>unclassified sequences</taxon>
        <taxon>metagenomes</taxon>
        <taxon>ecological metagenomes</taxon>
    </lineage>
</organism>
<keyword evidence="1" id="KW-1133">Transmembrane helix</keyword>
<accession>A0A644Y9G2</accession>
<dbReference type="EMBL" id="VSSQ01004379">
    <property type="protein sequence ID" value="MPM24949.1"/>
    <property type="molecule type" value="Genomic_DNA"/>
</dbReference>
<dbReference type="AlphaFoldDB" id="A0A644Y9G2"/>
<feature type="transmembrane region" description="Helical" evidence="1">
    <location>
        <begin position="65"/>
        <end position="86"/>
    </location>
</feature>